<feature type="non-terminal residue" evidence="2">
    <location>
        <position position="1"/>
    </location>
</feature>
<feature type="compositionally biased region" description="Basic residues" evidence="1">
    <location>
        <begin position="94"/>
        <end position="103"/>
    </location>
</feature>
<feature type="region of interest" description="Disordered" evidence="1">
    <location>
        <begin position="94"/>
        <end position="151"/>
    </location>
</feature>
<feature type="non-terminal residue" evidence="2">
    <location>
        <position position="151"/>
    </location>
</feature>
<protein>
    <submittedName>
        <fullName evidence="2">Uncharacterized protein</fullName>
    </submittedName>
</protein>
<reference evidence="2" key="1">
    <citation type="submission" date="2015-11" db="EMBL/GenBank/DDBJ databases">
        <title>De novo transcriptome assembly of four potential Pierce s Disease insect vectors from Arizona vineyards.</title>
        <authorList>
            <person name="Tassone E.E."/>
        </authorList>
    </citation>
    <scope>NUCLEOTIDE SEQUENCE</scope>
</reference>
<evidence type="ECO:0000313" key="2">
    <source>
        <dbReference type="EMBL" id="JAT18380.1"/>
    </source>
</evidence>
<feature type="compositionally biased region" description="Low complexity" evidence="1">
    <location>
        <begin position="1"/>
        <end position="64"/>
    </location>
</feature>
<proteinExistence type="predicted"/>
<gene>
    <name evidence="2" type="ORF">g.32139</name>
</gene>
<name>A0A1B6L3Z8_9HEMI</name>
<dbReference type="AlphaFoldDB" id="A0A1B6L3Z8"/>
<organism evidence="2">
    <name type="scientific">Graphocephala atropunctata</name>
    <dbReference type="NCBI Taxonomy" id="36148"/>
    <lineage>
        <taxon>Eukaryota</taxon>
        <taxon>Metazoa</taxon>
        <taxon>Ecdysozoa</taxon>
        <taxon>Arthropoda</taxon>
        <taxon>Hexapoda</taxon>
        <taxon>Insecta</taxon>
        <taxon>Pterygota</taxon>
        <taxon>Neoptera</taxon>
        <taxon>Paraneoptera</taxon>
        <taxon>Hemiptera</taxon>
        <taxon>Auchenorrhyncha</taxon>
        <taxon>Membracoidea</taxon>
        <taxon>Cicadellidae</taxon>
        <taxon>Cicadellinae</taxon>
        <taxon>Cicadellini</taxon>
        <taxon>Graphocephala</taxon>
    </lineage>
</organism>
<feature type="region of interest" description="Disordered" evidence="1">
    <location>
        <begin position="1"/>
        <end position="80"/>
    </location>
</feature>
<accession>A0A1B6L3Z8</accession>
<dbReference type="EMBL" id="GEBQ01021597">
    <property type="protein sequence ID" value="JAT18380.1"/>
    <property type="molecule type" value="Transcribed_RNA"/>
</dbReference>
<evidence type="ECO:0000256" key="1">
    <source>
        <dbReference type="SAM" id="MobiDB-lite"/>
    </source>
</evidence>
<sequence length="151" mass="15774">QQQQQQQQQPQQQPQAQQPASSTVASTTAAASSQPAAATTQNSQARVTTATHPTTATQTRSTARPHVHLSPSIHGMRANTFDPFLPCNSHHIRSGVRVRRHGQGHSQSQGGGLPSGAARATPAHGPDTTRGPVGPTPSSISISFRADPLMA</sequence>